<dbReference type="EMBL" id="PYAL01000010">
    <property type="protein sequence ID" value="RXN83386.1"/>
    <property type="molecule type" value="Genomic_DNA"/>
</dbReference>
<dbReference type="RefSeq" id="WP_129154280.1">
    <property type="nucleotide sequence ID" value="NZ_JBHSDO010000003.1"/>
</dbReference>
<dbReference type="OrthoDB" id="8626742at2"/>
<feature type="region of interest" description="Disordered" evidence="2">
    <location>
        <begin position="364"/>
        <end position="393"/>
    </location>
</feature>
<dbReference type="InterPro" id="IPR041854">
    <property type="entry name" value="BFD-like_2Fe2S-bd_dom_sf"/>
</dbReference>
<comment type="caution">
    <text evidence="4">The sequence shown here is derived from an EMBL/GenBank/DDBJ whole genome shotgun (WGS) entry which is preliminary data.</text>
</comment>
<evidence type="ECO:0000313" key="4">
    <source>
        <dbReference type="EMBL" id="RXN83386.1"/>
    </source>
</evidence>
<keyword evidence="1" id="KW-0560">Oxidoreductase</keyword>
<evidence type="ECO:0000259" key="3">
    <source>
        <dbReference type="Pfam" id="PF07992"/>
    </source>
</evidence>
<dbReference type="PANTHER" id="PTHR42949:SF3">
    <property type="entry name" value="ANAEROBIC GLYCEROL-3-PHOSPHATE DEHYDROGENASE SUBUNIT B"/>
    <property type="match status" value="1"/>
</dbReference>
<evidence type="ECO:0000256" key="1">
    <source>
        <dbReference type="ARBA" id="ARBA00023002"/>
    </source>
</evidence>
<reference evidence="4 5" key="1">
    <citation type="journal article" date="2017" name="Int. J. Syst. Evol. Microbiol.">
        <title>Achromobacter aloeverae sp. nov., isolated from the root of Aloe vera (L.) Burm.f.</title>
        <authorList>
            <person name="Kuncharoen N."/>
            <person name="Muramatsu Y."/>
            <person name="Shibata C."/>
            <person name="Kamakura Y."/>
            <person name="Nakagawa Y."/>
            <person name="Tanasupawat S."/>
        </authorList>
    </citation>
    <scope>NUCLEOTIDE SEQUENCE [LARGE SCALE GENOMIC DNA]</scope>
    <source>
        <strain evidence="4 5">AVA-1</strain>
    </source>
</reference>
<sequence>MSTSYELLVVGAGPAGVSAAIEAATRGARVLLVEQRPHPGGAIHRAAYDGGPSAVPMPARHKKHWAALQRDMAGLSDRIRLLTSAVFLGIDGDGVCMIDSRAAGRVMLVRPRAVIFAMGATERAPHVPGWELPGVVTAGGLQVQLKESGQAPRGRILVAGNGPLPLALGAQLAAMGNAPVAVLEAAALFRNLWTSPGAVAGLAAGPRQLLEAAGYFRRLRAARVPYLTGTAVTAVAPAEAVDGAHVGGSLRVWTRDRCGKGRDYDVDLLVLHGGLACNDRGIPAGDMHGIVIARAGDCNQVLGADAALTEGRRVAAGVMSRLAGQGAAAGSVASGAQAAASAGEAPGGAAALFQKSIWRLFEPASTSTSTSTSTSGPEPAPSPPAATTPDAMPPAPDAVICRCEGVTRRALAKKDLRSAREIRLVGRVGMGLCQGRYCAHAAGMAAGAGTERITLADIDGAIPRWPLRPVSVTALAAAEDLGPPRIDEDCPS</sequence>
<gene>
    <name evidence="4" type="ORF">C7R54_28355</name>
</gene>
<dbReference type="Pfam" id="PF07992">
    <property type="entry name" value="Pyr_redox_2"/>
    <property type="match status" value="1"/>
</dbReference>
<dbReference type="PRINTS" id="PR00411">
    <property type="entry name" value="PNDRDTASEI"/>
</dbReference>
<dbReference type="Gene3D" id="3.50.50.60">
    <property type="entry name" value="FAD/NAD(P)-binding domain"/>
    <property type="match status" value="1"/>
</dbReference>
<evidence type="ECO:0000313" key="5">
    <source>
        <dbReference type="Proteomes" id="UP000290849"/>
    </source>
</evidence>
<feature type="compositionally biased region" description="Low complexity" evidence="2">
    <location>
        <begin position="364"/>
        <end position="377"/>
    </location>
</feature>
<dbReference type="GO" id="GO:0016491">
    <property type="term" value="F:oxidoreductase activity"/>
    <property type="evidence" value="ECO:0007669"/>
    <property type="project" value="UniProtKB-KW"/>
</dbReference>
<dbReference type="InterPro" id="IPR036188">
    <property type="entry name" value="FAD/NAD-bd_sf"/>
</dbReference>
<keyword evidence="5" id="KW-1185">Reference proteome</keyword>
<dbReference type="PRINTS" id="PR00368">
    <property type="entry name" value="FADPNR"/>
</dbReference>
<evidence type="ECO:0000256" key="2">
    <source>
        <dbReference type="SAM" id="MobiDB-lite"/>
    </source>
</evidence>
<dbReference type="SUPFAM" id="SSF51905">
    <property type="entry name" value="FAD/NAD(P)-binding domain"/>
    <property type="match status" value="1"/>
</dbReference>
<dbReference type="InterPro" id="IPR051691">
    <property type="entry name" value="Metab_Enz_Cyan_OpOx_G3PDH"/>
</dbReference>
<feature type="compositionally biased region" description="Pro residues" evidence="2">
    <location>
        <begin position="378"/>
        <end position="393"/>
    </location>
</feature>
<protein>
    <submittedName>
        <fullName evidence="4">Oxidase</fullName>
    </submittedName>
</protein>
<name>A0A4V1MRD8_9BURK</name>
<dbReference type="AlphaFoldDB" id="A0A4V1MRD8"/>
<dbReference type="Gene3D" id="1.10.10.1100">
    <property type="entry name" value="BFD-like [2Fe-2S]-binding domain"/>
    <property type="match status" value="1"/>
</dbReference>
<proteinExistence type="predicted"/>
<organism evidence="4 5">
    <name type="scientific">Achromobacter aloeverae</name>
    <dbReference type="NCBI Taxonomy" id="1750518"/>
    <lineage>
        <taxon>Bacteria</taxon>
        <taxon>Pseudomonadati</taxon>
        <taxon>Pseudomonadota</taxon>
        <taxon>Betaproteobacteria</taxon>
        <taxon>Burkholderiales</taxon>
        <taxon>Alcaligenaceae</taxon>
        <taxon>Achromobacter</taxon>
    </lineage>
</organism>
<feature type="domain" description="FAD/NAD(P)-binding" evidence="3">
    <location>
        <begin position="6"/>
        <end position="207"/>
    </location>
</feature>
<accession>A0A4V1MRD8</accession>
<dbReference type="PANTHER" id="PTHR42949">
    <property type="entry name" value="ANAEROBIC GLYCEROL-3-PHOSPHATE DEHYDROGENASE SUBUNIT B"/>
    <property type="match status" value="1"/>
</dbReference>
<dbReference type="Proteomes" id="UP000290849">
    <property type="component" value="Unassembled WGS sequence"/>
</dbReference>
<dbReference type="InterPro" id="IPR023753">
    <property type="entry name" value="FAD/NAD-binding_dom"/>
</dbReference>